<evidence type="ECO:0000256" key="11">
    <source>
        <dbReference type="RuleBase" id="RU368056"/>
    </source>
</evidence>
<dbReference type="EMBL" id="BNJQ01000003">
    <property type="protein sequence ID" value="GHP02681.1"/>
    <property type="molecule type" value="Genomic_DNA"/>
</dbReference>
<dbReference type="Pfam" id="PF05365">
    <property type="entry name" value="UCR_UQCRX_QCR9"/>
    <property type="match status" value="1"/>
</dbReference>
<protein>
    <recommendedName>
        <fullName evidence="11">Complex III subunit 9</fullName>
    </recommendedName>
</protein>
<evidence type="ECO:0000256" key="10">
    <source>
        <dbReference type="ARBA" id="ARBA00023136"/>
    </source>
</evidence>
<reference evidence="12" key="1">
    <citation type="submission" date="2020-10" db="EMBL/GenBank/DDBJ databases">
        <title>Unveiling of a novel bifunctional photoreceptor, Dualchrome1, isolated from a cosmopolitan green alga.</title>
        <authorList>
            <person name="Suzuki S."/>
            <person name="Kawachi M."/>
        </authorList>
    </citation>
    <scope>NUCLEOTIDE SEQUENCE</scope>
    <source>
        <strain evidence="12">NIES 2893</strain>
    </source>
</reference>
<comment type="subcellular location">
    <subcellularLocation>
        <location evidence="1 11">Mitochondrion inner membrane</location>
        <topology evidence="1 11">Single-pass membrane protein</topology>
    </subcellularLocation>
</comment>
<comment type="caution">
    <text evidence="12">The sequence shown here is derived from an EMBL/GenBank/DDBJ whole genome shotgun (WGS) entry which is preliminary data.</text>
</comment>
<keyword evidence="4 11" id="KW-0679">Respiratory chain</keyword>
<comment type="similarity">
    <text evidence="2 11">Belongs to the UQCR10/QCR9 family.</text>
</comment>
<comment type="function">
    <text evidence="11">Component of the ubiquinol-cytochrome c oxidoreductase, a multisubunit transmembrane complex that is part of the mitochondrial electron transport chain which drives oxidative phosphorylation. The complex plays an important role in the uptake of multiple carbon sources present in different host niches.</text>
</comment>
<evidence type="ECO:0000256" key="5">
    <source>
        <dbReference type="ARBA" id="ARBA00022692"/>
    </source>
</evidence>
<evidence type="ECO:0000256" key="4">
    <source>
        <dbReference type="ARBA" id="ARBA00022660"/>
    </source>
</evidence>
<dbReference type="InterPro" id="IPR036656">
    <property type="entry name" value="QCR9_sf"/>
</dbReference>
<keyword evidence="8" id="KW-1133">Transmembrane helix</keyword>
<keyword evidence="9 11" id="KW-0496">Mitochondrion</keyword>
<evidence type="ECO:0000256" key="7">
    <source>
        <dbReference type="ARBA" id="ARBA00022982"/>
    </source>
</evidence>
<gene>
    <name evidence="12" type="ORF">PPROV_000143600</name>
</gene>
<dbReference type="PANTHER" id="PTHR12980">
    <property type="entry name" value="UBIQUINOL-CYTOCHROME C REDUCTASE COMPLEX, SUBUNIT X"/>
    <property type="match status" value="1"/>
</dbReference>
<organism evidence="12 13">
    <name type="scientific">Pycnococcus provasolii</name>
    <dbReference type="NCBI Taxonomy" id="41880"/>
    <lineage>
        <taxon>Eukaryota</taxon>
        <taxon>Viridiplantae</taxon>
        <taxon>Chlorophyta</taxon>
        <taxon>Pseudoscourfieldiophyceae</taxon>
        <taxon>Pseudoscourfieldiales</taxon>
        <taxon>Pycnococcaceae</taxon>
        <taxon>Pycnococcus</taxon>
    </lineage>
</organism>
<accession>A0A830HAR4</accession>
<keyword evidence="6 11" id="KW-0999">Mitochondrion inner membrane</keyword>
<evidence type="ECO:0000256" key="8">
    <source>
        <dbReference type="ARBA" id="ARBA00022989"/>
    </source>
</evidence>
<dbReference type="InterPro" id="IPR008027">
    <property type="entry name" value="QCR9"/>
</dbReference>
<evidence type="ECO:0000256" key="9">
    <source>
        <dbReference type="ARBA" id="ARBA00023128"/>
    </source>
</evidence>
<evidence type="ECO:0000256" key="1">
    <source>
        <dbReference type="ARBA" id="ARBA00004434"/>
    </source>
</evidence>
<proteinExistence type="inferred from homology"/>
<keyword evidence="5" id="KW-0812">Transmembrane</keyword>
<keyword evidence="7 11" id="KW-0249">Electron transport</keyword>
<keyword evidence="3 11" id="KW-0813">Transport</keyword>
<evidence type="ECO:0000313" key="12">
    <source>
        <dbReference type="EMBL" id="GHP02681.1"/>
    </source>
</evidence>
<keyword evidence="10" id="KW-0472">Membrane</keyword>
<dbReference type="GO" id="GO:0006122">
    <property type="term" value="P:mitochondrial electron transport, ubiquinol to cytochrome c"/>
    <property type="evidence" value="ECO:0007669"/>
    <property type="project" value="UniProtKB-UniRule"/>
</dbReference>
<dbReference type="Proteomes" id="UP000660262">
    <property type="component" value="Unassembled WGS sequence"/>
</dbReference>
<dbReference type="AlphaFoldDB" id="A0A830HAR4"/>
<dbReference type="GO" id="GO:0005743">
    <property type="term" value="C:mitochondrial inner membrane"/>
    <property type="evidence" value="ECO:0007669"/>
    <property type="project" value="UniProtKB-SubCell"/>
</dbReference>
<sequence length="71" mass="7788">MGVAKGGFLESAFKVIMRRNSVYVGFVLTGALVGEKLVSGGFDALWERNNKGKLYSHLEPKWTAQLAAQED</sequence>
<name>A0A830HAR4_9CHLO</name>
<dbReference type="PANTHER" id="PTHR12980:SF0">
    <property type="entry name" value="CYTOCHROME B-C1 COMPLEX SUBUNIT 9"/>
    <property type="match status" value="1"/>
</dbReference>
<evidence type="ECO:0000256" key="2">
    <source>
        <dbReference type="ARBA" id="ARBA00007856"/>
    </source>
</evidence>
<dbReference type="SUPFAM" id="SSF81514">
    <property type="entry name" value="Subunit X (non-heme 7 kDa protein) of cytochrome bc1 complex (Ubiquinol-cytochrome c reductase)"/>
    <property type="match status" value="1"/>
</dbReference>
<dbReference type="GO" id="GO:0045275">
    <property type="term" value="C:respiratory chain complex III"/>
    <property type="evidence" value="ECO:0007669"/>
    <property type="project" value="UniProtKB-UniRule"/>
</dbReference>
<comment type="subunit">
    <text evidence="11">Component of the ubiquinol-cytochrome c oxidoreductase (cytochrome b-c1 complex, complex III, CIII), a multisubunit enzyme composed of 3 respiratory subunits cytochrome b, cytochrome c1 and Rieske protein, 2 core protein subunits, and additional low-molecular weight protein subunits.</text>
</comment>
<dbReference type="Gene3D" id="1.20.5.260">
    <property type="entry name" value="Cytochrome b-c1 complex subunit 9"/>
    <property type="match status" value="1"/>
</dbReference>
<evidence type="ECO:0000313" key="13">
    <source>
        <dbReference type="Proteomes" id="UP000660262"/>
    </source>
</evidence>
<dbReference type="OrthoDB" id="44067at2759"/>
<keyword evidence="13" id="KW-1185">Reference proteome</keyword>
<evidence type="ECO:0000256" key="6">
    <source>
        <dbReference type="ARBA" id="ARBA00022792"/>
    </source>
</evidence>
<evidence type="ECO:0000256" key="3">
    <source>
        <dbReference type="ARBA" id="ARBA00022448"/>
    </source>
</evidence>